<proteinExistence type="inferred from homology"/>
<evidence type="ECO:0000256" key="8">
    <source>
        <dbReference type="ARBA" id="ARBA00022927"/>
    </source>
</evidence>
<dbReference type="InterPro" id="IPR051472">
    <property type="entry name" value="T3SS_Stator/FliH"/>
</dbReference>
<dbReference type="InterPro" id="IPR012842">
    <property type="entry name" value="T3SS_SctL/SctL2"/>
</dbReference>
<comment type="function">
    <text evidence="1">Needed for flagellar regrowth and assembly.</text>
</comment>
<evidence type="ECO:0000256" key="10">
    <source>
        <dbReference type="ARBA" id="ARBA00024335"/>
    </source>
</evidence>
<dbReference type="AlphaFoldDB" id="A0A2N7VNB8"/>
<keyword evidence="14" id="KW-1185">Reference proteome</keyword>
<keyword evidence="5" id="KW-0813">Transport</keyword>
<keyword evidence="8" id="KW-0653">Protein transport</keyword>
<keyword evidence="6" id="KW-0963">Cytoplasm</keyword>
<evidence type="ECO:0000256" key="2">
    <source>
        <dbReference type="ARBA" id="ARBA00004496"/>
    </source>
</evidence>
<comment type="similarity">
    <text evidence="10">Belongs to the SctL stator family.</text>
</comment>
<name>A0A2N7VNB8_9BURK</name>
<evidence type="ECO:0000256" key="11">
    <source>
        <dbReference type="ARBA" id="ARBA00040494"/>
    </source>
</evidence>
<comment type="similarity">
    <text evidence="3">Belongs to the FliH family.</text>
</comment>
<dbReference type="GO" id="GO:0005829">
    <property type="term" value="C:cytosol"/>
    <property type="evidence" value="ECO:0007669"/>
    <property type="project" value="TreeGrafter"/>
</dbReference>
<evidence type="ECO:0000256" key="7">
    <source>
        <dbReference type="ARBA" id="ARBA00022795"/>
    </source>
</evidence>
<feature type="domain" description="Flagellar assembly protein FliH/Type III secretion system HrpE" evidence="12">
    <location>
        <begin position="115"/>
        <end position="204"/>
    </location>
</feature>
<comment type="caution">
    <text evidence="13">The sequence shown here is derived from an EMBL/GenBank/DDBJ whole genome shotgun (WGS) entry which is preliminary data.</text>
</comment>
<dbReference type="InterPro" id="IPR018035">
    <property type="entry name" value="Flagellar_FliH/T3SS_HrpE"/>
</dbReference>
<dbReference type="Proteomes" id="UP000235347">
    <property type="component" value="Unassembled WGS sequence"/>
</dbReference>
<evidence type="ECO:0000259" key="12">
    <source>
        <dbReference type="Pfam" id="PF02108"/>
    </source>
</evidence>
<evidence type="ECO:0000256" key="1">
    <source>
        <dbReference type="ARBA" id="ARBA00003041"/>
    </source>
</evidence>
<dbReference type="GO" id="GO:0030254">
    <property type="term" value="P:protein secretion by the type III secretion system"/>
    <property type="evidence" value="ECO:0007669"/>
    <property type="project" value="InterPro"/>
</dbReference>
<dbReference type="EMBL" id="PNYB01000024">
    <property type="protein sequence ID" value="PMS18671.1"/>
    <property type="molecule type" value="Genomic_DNA"/>
</dbReference>
<dbReference type="GO" id="GO:0044781">
    <property type="term" value="P:bacterial-type flagellum organization"/>
    <property type="evidence" value="ECO:0007669"/>
    <property type="project" value="UniProtKB-KW"/>
</dbReference>
<dbReference type="PANTHER" id="PTHR34982">
    <property type="entry name" value="YOP PROTEINS TRANSLOCATION PROTEIN L"/>
    <property type="match status" value="1"/>
</dbReference>
<evidence type="ECO:0000256" key="5">
    <source>
        <dbReference type="ARBA" id="ARBA00022448"/>
    </source>
</evidence>
<dbReference type="PANTHER" id="PTHR34982:SF1">
    <property type="entry name" value="FLAGELLAR ASSEMBLY PROTEIN FLIH"/>
    <property type="match status" value="1"/>
</dbReference>
<evidence type="ECO:0000313" key="14">
    <source>
        <dbReference type="Proteomes" id="UP000235347"/>
    </source>
</evidence>
<organism evidence="13 14">
    <name type="scientific">Trinickia soli</name>
    <dbReference type="NCBI Taxonomy" id="380675"/>
    <lineage>
        <taxon>Bacteria</taxon>
        <taxon>Pseudomonadati</taxon>
        <taxon>Pseudomonadota</taxon>
        <taxon>Betaproteobacteria</taxon>
        <taxon>Burkholderiales</taxon>
        <taxon>Burkholderiaceae</taxon>
        <taxon>Trinickia</taxon>
    </lineage>
</organism>
<evidence type="ECO:0000256" key="9">
    <source>
        <dbReference type="ARBA" id="ARBA00023225"/>
    </source>
</evidence>
<evidence type="ECO:0000256" key="6">
    <source>
        <dbReference type="ARBA" id="ARBA00022490"/>
    </source>
</evidence>
<keyword evidence="9" id="KW-1006">Bacterial flagellum protein export</keyword>
<dbReference type="RefSeq" id="WP_102612075.1">
    <property type="nucleotide sequence ID" value="NZ_CADIKD010000017.1"/>
</dbReference>
<evidence type="ECO:0000256" key="4">
    <source>
        <dbReference type="ARBA" id="ARBA00016507"/>
    </source>
</evidence>
<accession>A0A2N7VNB8</accession>
<keyword evidence="7" id="KW-1005">Bacterial flagellum biogenesis</keyword>
<gene>
    <name evidence="13" type="ORF">C0Z19_22635</name>
</gene>
<sequence length="215" mass="23776">MGLAFLITGENLQMLSERRVLKEHEYSALLDANSIVTTAKKEAERIVADAEERKEQMMRQGYDEGFARGEREGAERAYAAALDTAHALALSRRKMADMVVRGLRELVGEFARERIFELALKRIDAYVRDEAFLVVRVAPESVDVMKQAVANRREAIANEAHADAAAMRSQAIRVVSDASLGDDDCVVETPAGSIDARLSTQIDAIRAVIEARRDA</sequence>
<protein>
    <recommendedName>
        <fullName evidence="4">Flagellar assembly protein FliH</fullName>
    </recommendedName>
    <alternativeName>
        <fullName evidence="11">Type 3 secretion system stator protein</fullName>
    </alternativeName>
</protein>
<dbReference type="Pfam" id="PF02108">
    <property type="entry name" value="FliH"/>
    <property type="match status" value="1"/>
</dbReference>
<reference evidence="13 14" key="1">
    <citation type="submission" date="2018-01" db="EMBL/GenBank/DDBJ databases">
        <title>Whole genome analyses suggest that Burkholderia sensu lato contains two further novel genera in the rhizoxinica-symbiotica group Mycetohabitans gen. nov., and Trinickia gen. nov.: implications for the evolution of diazotrophy and nodulation in the Burkholderiaceae.</title>
        <authorList>
            <person name="Estrada-de los Santos P."/>
            <person name="Palmer M."/>
            <person name="Chavez-Ramirez B."/>
            <person name="Beukes C."/>
            <person name="Steenkamp E.T."/>
            <person name="Hirsch A.M."/>
            <person name="Manyaka P."/>
            <person name="Maluk M."/>
            <person name="Lafos M."/>
            <person name="Crook M."/>
            <person name="Gross E."/>
            <person name="Simon M.F."/>
            <person name="Bueno dos Reis Junior F."/>
            <person name="Poole P.S."/>
            <person name="Venter S.N."/>
            <person name="James E.K."/>
        </authorList>
    </citation>
    <scope>NUCLEOTIDE SEQUENCE [LARGE SCALE GENOMIC DNA]</scope>
    <source>
        <strain evidence="13 14">GP25-8</strain>
    </source>
</reference>
<evidence type="ECO:0000256" key="3">
    <source>
        <dbReference type="ARBA" id="ARBA00006602"/>
    </source>
</evidence>
<dbReference type="NCBIfam" id="TIGR02499">
    <property type="entry name" value="HrpE_YscL_not"/>
    <property type="match status" value="1"/>
</dbReference>
<comment type="subcellular location">
    <subcellularLocation>
        <location evidence="2">Cytoplasm</location>
    </subcellularLocation>
</comment>
<evidence type="ECO:0000313" key="13">
    <source>
        <dbReference type="EMBL" id="PMS18671.1"/>
    </source>
</evidence>